<name>A0ABW4Z3L9_9HYPH</name>
<dbReference type="Gene3D" id="1.20.1260.10">
    <property type="match status" value="1"/>
</dbReference>
<comment type="similarity">
    <text evidence="1 2">Belongs to the Dps family.</text>
</comment>
<dbReference type="EMBL" id="JBHUHD010000001">
    <property type="protein sequence ID" value="MFD2143057.1"/>
    <property type="molecule type" value="Genomic_DNA"/>
</dbReference>
<evidence type="ECO:0000256" key="2">
    <source>
        <dbReference type="RuleBase" id="RU003875"/>
    </source>
</evidence>
<dbReference type="PANTHER" id="PTHR42932">
    <property type="entry name" value="GENERAL STRESS PROTEIN 20U"/>
    <property type="match status" value="1"/>
</dbReference>
<dbReference type="PANTHER" id="PTHR42932:SF3">
    <property type="entry name" value="DNA PROTECTION DURING STARVATION PROTEIN"/>
    <property type="match status" value="1"/>
</dbReference>
<dbReference type="InterPro" id="IPR012347">
    <property type="entry name" value="Ferritin-like"/>
</dbReference>
<dbReference type="InterPro" id="IPR023188">
    <property type="entry name" value="DPS_DNA-bd_CS"/>
</dbReference>
<protein>
    <submittedName>
        <fullName evidence="4">DNA starvation/stationary phase protection protein Dps</fullName>
    </submittedName>
</protein>
<feature type="domain" description="Ferritin/DPS" evidence="3">
    <location>
        <begin position="19"/>
        <end position="160"/>
    </location>
</feature>
<dbReference type="Proteomes" id="UP001597299">
    <property type="component" value="Unassembled WGS sequence"/>
</dbReference>
<dbReference type="RefSeq" id="WP_213355962.1">
    <property type="nucleotide sequence ID" value="NZ_JAHBGB010000044.1"/>
</dbReference>
<dbReference type="InterPro" id="IPR008331">
    <property type="entry name" value="Ferritin_DPS_dom"/>
</dbReference>
<dbReference type="PRINTS" id="PR01346">
    <property type="entry name" value="HELNAPAPROT"/>
</dbReference>
<proteinExistence type="inferred from homology"/>
<dbReference type="Pfam" id="PF00210">
    <property type="entry name" value="Ferritin"/>
    <property type="match status" value="1"/>
</dbReference>
<evidence type="ECO:0000259" key="3">
    <source>
        <dbReference type="Pfam" id="PF00210"/>
    </source>
</evidence>
<reference evidence="5" key="1">
    <citation type="journal article" date="2019" name="Int. J. Syst. Evol. Microbiol.">
        <title>The Global Catalogue of Microorganisms (GCM) 10K type strain sequencing project: providing services to taxonomists for standard genome sequencing and annotation.</title>
        <authorList>
            <consortium name="The Broad Institute Genomics Platform"/>
            <consortium name="The Broad Institute Genome Sequencing Center for Infectious Disease"/>
            <person name="Wu L."/>
            <person name="Ma J."/>
        </authorList>
    </citation>
    <scope>NUCLEOTIDE SEQUENCE [LARGE SCALE GENOMIC DNA]</scope>
    <source>
        <strain evidence="5">CCM 7435</strain>
    </source>
</reference>
<dbReference type="CDD" id="cd01043">
    <property type="entry name" value="DPS"/>
    <property type="match status" value="1"/>
</dbReference>
<dbReference type="SUPFAM" id="SSF47240">
    <property type="entry name" value="Ferritin-like"/>
    <property type="match status" value="1"/>
</dbReference>
<dbReference type="PROSITE" id="PS00818">
    <property type="entry name" value="DPS_1"/>
    <property type="match status" value="1"/>
</dbReference>
<dbReference type="PIRSF" id="PIRSF005900">
    <property type="entry name" value="Dps"/>
    <property type="match status" value="1"/>
</dbReference>
<dbReference type="InterPro" id="IPR002177">
    <property type="entry name" value="DPS_DNA-bd"/>
</dbReference>
<evidence type="ECO:0000256" key="1">
    <source>
        <dbReference type="ARBA" id="ARBA00009497"/>
    </source>
</evidence>
<gene>
    <name evidence="4" type="primary">dps</name>
    <name evidence="4" type="synonym">pexB</name>
    <name evidence="4" type="ORF">ACFSNC_21840</name>
</gene>
<keyword evidence="5" id="KW-1185">Reference proteome</keyword>
<evidence type="ECO:0000313" key="4">
    <source>
        <dbReference type="EMBL" id="MFD2143057.1"/>
    </source>
</evidence>
<dbReference type="PROSITE" id="PS00819">
    <property type="entry name" value="DPS_2"/>
    <property type="match status" value="1"/>
</dbReference>
<dbReference type="NCBIfam" id="NF006975">
    <property type="entry name" value="PRK09448.1"/>
    <property type="match status" value="1"/>
</dbReference>
<dbReference type="InterPro" id="IPR009078">
    <property type="entry name" value="Ferritin-like_SF"/>
</dbReference>
<accession>A0ABW4Z3L9</accession>
<comment type="caution">
    <text evidence="4">The sequence shown here is derived from an EMBL/GenBank/DDBJ whole genome shotgun (WGS) entry which is preliminary data.</text>
</comment>
<sequence length="162" mass="17585">MHPHSTSNDVPSNAKKVAIDLLNGNVAASIDLALATKQAHWNLKGPQFIAVHEMLDGFRTQLDGHVDTMAERVVQLGGTALGTTQTVVKATSLEPYPTDIYKVKAHLEALIERYAKVANTVRKSIDEADEAGDPTTADIFTAASRDLDKALWFLEAHLQEPA</sequence>
<evidence type="ECO:0000313" key="5">
    <source>
        <dbReference type="Proteomes" id="UP001597299"/>
    </source>
</evidence>
<organism evidence="4 5">
    <name type="scientific">Ancylobacter oerskovii</name>
    <dbReference type="NCBI Taxonomy" id="459519"/>
    <lineage>
        <taxon>Bacteria</taxon>
        <taxon>Pseudomonadati</taxon>
        <taxon>Pseudomonadota</taxon>
        <taxon>Alphaproteobacteria</taxon>
        <taxon>Hyphomicrobiales</taxon>
        <taxon>Xanthobacteraceae</taxon>
        <taxon>Ancylobacter</taxon>
    </lineage>
</organism>